<keyword evidence="3" id="KW-0067">ATP-binding</keyword>
<sequence>MKKIEFSSSLPNLKIALTGTIGIGKTTVLNKVLSHLNEQPFGFRTVPIIKESALKGFEIVNLRTLEKGTIGYFDENFVIRPIIDSFETVGVKALHDALQYGKAIVMDELGFLEKEALRFKEMVFKVLESDKLVFYVVKSELNEFLENTLKKADSIFEVSKENRDTLPEEIWRYVWDYMKTSSKT</sequence>
<dbReference type="GO" id="GO:0017111">
    <property type="term" value="F:ribonucleoside triphosphate phosphatase activity"/>
    <property type="evidence" value="ECO:0007669"/>
    <property type="project" value="InterPro"/>
</dbReference>
<dbReference type="AlphaFoldDB" id="A0A2J6WFP8"/>
<dbReference type="GO" id="GO:0005524">
    <property type="term" value="F:ATP binding"/>
    <property type="evidence" value="ECO:0007669"/>
    <property type="project" value="UniProtKB-KW"/>
</dbReference>
<evidence type="ECO:0000256" key="1">
    <source>
        <dbReference type="ARBA" id="ARBA00022741"/>
    </source>
</evidence>
<evidence type="ECO:0000313" key="5">
    <source>
        <dbReference type="Proteomes" id="UP000237040"/>
    </source>
</evidence>
<evidence type="ECO:0008006" key="6">
    <source>
        <dbReference type="Google" id="ProtNLM"/>
    </source>
</evidence>
<evidence type="ECO:0000313" key="4">
    <source>
        <dbReference type="EMBL" id="PMP68600.1"/>
    </source>
</evidence>
<proteinExistence type="predicted"/>
<dbReference type="Pfam" id="PF03266">
    <property type="entry name" value="NTPase_1"/>
    <property type="match status" value="1"/>
</dbReference>
<reference evidence="4 5" key="1">
    <citation type="submission" date="2018-01" db="EMBL/GenBank/DDBJ databases">
        <title>Metagenomic assembled genomes from two thermal pools in the Uzon Caldera, Kamchatka, Russia.</title>
        <authorList>
            <person name="Wilkins L."/>
            <person name="Ettinger C."/>
        </authorList>
    </citation>
    <scope>NUCLEOTIDE SEQUENCE [LARGE SCALE GENOMIC DNA]</scope>
    <source>
        <strain evidence="4">ZAV-07</strain>
    </source>
</reference>
<dbReference type="RefSeq" id="WP_424587074.1">
    <property type="nucleotide sequence ID" value="NZ_JBNARP010000049.1"/>
</dbReference>
<organism evidence="4 5">
    <name type="scientific">Caldisericum exile</name>
    <dbReference type="NCBI Taxonomy" id="693075"/>
    <lineage>
        <taxon>Bacteria</taxon>
        <taxon>Pseudomonadati</taxon>
        <taxon>Caldisericota/Cryosericota group</taxon>
        <taxon>Caldisericota</taxon>
        <taxon>Caldisericia</taxon>
        <taxon>Caldisericales</taxon>
        <taxon>Caldisericaceae</taxon>
        <taxon>Caldisericum</taxon>
    </lineage>
</organism>
<dbReference type="InterPro" id="IPR027417">
    <property type="entry name" value="P-loop_NTPase"/>
</dbReference>
<evidence type="ECO:0000256" key="2">
    <source>
        <dbReference type="ARBA" id="ARBA00022801"/>
    </source>
</evidence>
<keyword evidence="1" id="KW-0547">Nucleotide-binding</keyword>
<name>A0A2J6WFP8_9BACT</name>
<evidence type="ECO:0000256" key="3">
    <source>
        <dbReference type="ARBA" id="ARBA00022840"/>
    </source>
</evidence>
<keyword evidence="2" id="KW-0378">Hydrolase</keyword>
<protein>
    <recommendedName>
        <fullName evidence="6">NTPase</fullName>
    </recommendedName>
</protein>
<dbReference type="PANTHER" id="PTHR43146:SF1">
    <property type="entry name" value="CANCER-RELATED NUCLEOSIDE-TRIPHOSPHATASE"/>
    <property type="match status" value="1"/>
</dbReference>
<dbReference type="PANTHER" id="PTHR43146">
    <property type="entry name" value="CANCER-RELATED NUCLEOSIDE-TRIPHOSPHATASE"/>
    <property type="match status" value="1"/>
</dbReference>
<accession>A0A2J6WFP8</accession>
<dbReference type="Gene3D" id="3.40.50.300">
    <property type="entry name" value="P-loop containing nucleotide triphosphate hydrolases"/>
    <property type="match status" value="1"/>
</dbReference>
<gene>
    <name evidence="4" type="ORF">C0189_00830</name>
</gene>
<dbReference type="EMBL" id="PNIL01000013">
    <property type="protein sequence ID" value="PMP68600.1"/>
    <property type="molecule type" value="Genomic_DNA"/>
</dbReference>
<dbReference type="SUPFAM" id="SSF52540">
    <property type="entry name" value="P-loop containing nucleoside triphosphate hydrolases"/>
    <property type="match status" value="1"/>
</dbReference>
<dbReference type="Proteomes" id="UP000237040">
    <property type="component" value="Unassembled WGS sequence"/>
</dbReference>
<dbReference type="InterPro" id="IPR004948">
    <property type="entry name" value="Nuc-triphosphatase_THEP1"/>
</dbReference>
<comment type="caution">
    <text evidence="4">The sequence shown here is derived from an EMBL/GenBank/DDBJ whole genome shotgun (WGS) entry which is preliminary data.</text>
</comment>